<reference evidence="1" key="1">
    <citation type="submission" date="2022-01" db="EMBL/GenBank/DDBJ databases">
        <title>Comparative genomics reveals a dynamic genome evolution in the ectomycorrhizal milk-cap (Lactarius) mushrooms.</title>
        <authorList>
            <consortium name="DOE Joint Genome Institute"/>
            <person name="Lebreton A."/>
            <person name="Tang N."/>
            <person name="Kuo A."/>
            <person name="LaButti K."/>
            <person name="Drula E."/>
            <person name="Barry K."/>
            <person name="Clum A."/>
            <person name="Lipzen A."/>
            <person name="Mousain D."/>
            <person name="Ng V."/>
            <person name="Wang R."/>
            <person name="Wang X."/>
            <person name="Dai Y."/>
            <person name="Henrissat B."/>
            <person name="Grigoriev I.V."/>
            <person name="Guerin-Laguette A."/>
            <person name="Yu F."/>
            <person name="Martin F.M."/>
        </authorList>
    </citation>
    <scope>NUCLEOTIDE SEQUENCE</scope>
    <source>
        <strain evidence="1">QP</strain>
    </source>
</reference>
<protein>
    <submittedName>
        <fullName evidence="1">Uncharacterized protein</fullName>
    </submittedName>
</protein>
<evidence type="ECO:0000313" key="2">
    <source>
        <dbReference type="Proteomes" id="UP001201163"/>
    </source>
</evidence>
<proteinExistence type="predicted"/>
<organism evidence="1 2">
    <name type="scientific">Lactarius akahatsu</name>
    <dbReference type="NCBI Taxonomy" id="416441"/>
    <lineage>
        <taxon>Eukaryota</taxon>
        <taxon>Fungi</taxon>
        <taxon>Dikarya</taxon>
        <taxon>Basidiomycota</taxon>
        <taxon>Agaricomycotina</taxon>
        <taxon>Agaricomycetes</taxon>
        <taxon>Russulales</taxon>
        <taxon>Russulaceae</taxon>
        <taxon>Lactarius</taxon>
    </lineage>
</organism>
<dbReference type="Proteomes" id="UP001201163">
    <property type="component" value="Unassembled WGS sequence"/>
</dbReference>
<sequence length="592" mass="65219">MVTLVLAATQVAMGMPAHPVMRLGTARSSAPSNAHIFSGAAATQMPTINPTSQPPSDMPQIASTKKICAPPAFTAQGNISKRLPSESETATPLAKKQKATFSSSAAGGSTSISDFVPTSHLLSLAVPVPPVSYGLSLSQPKLAGTRRLVRTQPMGTTTSGKRFKPLEIMRPSAAMSGDMKNAQMAHNLHGDEGARTKAPHTAIRHWYLDFPPMAPLALSPITLPPSLSERKLVQRWAIILSGLSEEERFRCCFVSKLIRYAVYSSAYYLLCKDFSGQRLFLVLQQYGPSSLMMNFWPYLRQREHEILERKNAVMRSFLLPAFRGPGVLISARLWASPDNEKQLTVALRFGVSSCSRISCQRDLRFLLTRLWFGLSCAKSVQTNWLYDVVTDVEETVKGEIWYVTTRNSRSGYLQAFQVLEATCEVLGVVEGARSDDFLRADWAAYVQRRKENPDNGSPFYEAMRWADHAEYERGISRHWLRRTAQMGAQGAALRTIAERYTLACVVGNRQATGFTRAISERTTNAEEQLERKLDVRSANGTRVCGTGPVRDAVGACQGGFTPQPILTCASVLRVMSCLTSELTFICTQAPSC</sequence>
<dbReference type="AlphaFoldDB" id="A0AAD4LEW9"/>
<evidence type="ECO:0000313" key="1">
    <source>
        <dbReference type="EMBL" id="KAH8989086.1"/>
    </source>
</evidence>
<accession>A0AAD4LEW9</accession>
<name>A0AAD4LEW9_9AGAM</name>
<comment type="caution">
    <text evidence="1">The sequence shown here is derived from an EMBL/GenBank/DDBJ whole genome shotgun (WGS) entry which is preliminary data.</text>
</comment>
<keyword evidence="2" id="KW-1185">Reference proteome</keyword>
<gene>
    <name evidence="1" type="ORF">EDB92DRAFT_1869515</name>
</gene>
<dbReference type="EMBL" id="JAKELL010000039">
    <property type="protein sequence ID" value="KAH8989086.1"/>
    <property type="molecule type" value="Genomic_DNA"/>
</dbReference>